<evidence type="ECO:0000313" key="3">
    <source>
        <dbReference type="EMBL" id="CAF1174282.1"/>
    </source>
</evidence>
<evidence type="ECO:0000313" key="6">
    <source>
        <dbReference type="Proteomes" id="UP000663864"/>
    </source>
</evidence>
<dbReference type="EMBL" id="CAJNOL010001772">
    <property type="protein sequence ID" value="CAF1416776.1"/>
    <property type="molecule type" value="Genomic_DNA"/>
</dbReference>
<evidence type="ECO:0000313" key="1">
    <source>
        <dbReference type="EMBL" id="CAF1133650.1"/>
    </source>
</evidence>
<evidence type="ECO:0000313" key="7">
    <source>
        <dbReference type="Proteomes" id="UP000663870"/>
    </source>
</evidence>
<dbReference type="Proteomes" id="UP000663889">
    <property type="component" value="Unassembled WGS sequence"/>
</dbReference>
<dbReference type="Proteomes" id="UP000663864">
    <property type="component" value="Unassembled WGS sequence"/>
</dbReference>
<dbReference type="OrthoDB" id="10004020at2759"/>
<proteinExistence type="predicted"/>
<accession>A0A814RGB3</accession>
<evidence type="ECO:0008006" key="8">
    <source>
        <dbReference type="Google" id="ProtNLM"/>
    </source>
</evidence>
<gene>
    <name evidence="5" type="ORF">JXQ802_LOCUS35616</name>
    <name evidence="2" type="ORF">PYM288_LOCUS22958</name>
    <name evidence="4" type="ORF">RFH988_LOCUS26371</name>
    <name evidence="3" type="ORF">SEV965_LOCUS19692</name>
    <name evidence="1" type="ORF">ZHD862_LOCUS19272</name>
</gene>
<evidence type="ECO:0000313" key="5">
    <source>
        <dbReference type="EMBL" id="CAF1416776.1"/>
    </source>
</evidence>
<dbReference type="Proteomes" id="UP000663870">
    <property type="component" value="Unassembled WGS sequence"/>
</dbReference>
<evidence type="ECO:0000313" key="2">
    <source>
        <dbReference type="EMBL" id="CAF1165013.1"/>
    </source>
</evidence>
<keyword evidence="7" id="KW-1185">Reference proteome</keyword>
<dbReference type="Proteomes" id="UP000663882">
    <property type="component" value="Unassembled WGS sequence"/>
</dbReference>
<dbReference type="EMBL" id="CAJNOU010001239">
    <property type="protein sequence ID" value="CAF1174282.1"/>
    <property type="molecule type" value="Genomic_DNA"/>
</dbReference>
<dbReference type="EMBL" id="CAJNOT010001039">
    <property type="protein sequence ID" value="CAF1133650.1"/>
    <property type="molecule type" value="Genomic_DNA"/>
</dbReference>
<dbReference type="AlphaFoldDB" id="A0A814RGB3"/>
<protein>
    <recommendedName>
        <fullName evidence="8">NAD(P)(+)--arginine ADP-ribosyltransferase</fullName>
    </recommendedName>
</protein>
<sequence>MGNRTSDNMQSRYMMDEDEVERVSTRYSHMEVFQHIQNAKKNVDKPEMRLQHCCYVQSVGKIPNYHNNLLSKDFQSEKVEKYLESVILYQNVTQLLKKREEYTVIEDDFGPTLAQMLTNGKKPSFTNLVEACRKFDGDGFIQLHLITTETSHHHFLEKNINEDDAKAYAFAIAFYTGAYSEMLSLNANIFARRWQRNKATNAENVQVDDNAAMIMYYLIKGLSHINFYWGRVVRYVKLSEKDLNDYRPGEIITWLQFSSSDKGDDKNAKHLQYFKERNTKFIIYSLTGRSIRGFSNCSQDEDEVLFLPHSTFLVCHIEIIDRKHIIYMRQIELGLCKYVVLWVDDHIFDEWWENKGHMEKASTLGTQVNVHFIPKSTTEFALAFLRSEFGKRLKHSDTFRIVTDMNRDNESSPNDAGVRLLSEVRKLGFNQKCLIFTGNALEGFRKLSQVFHGNQLDDIKITEDPEDLEQFVLFK</sequence>
<dbReference type="SUPFAM" id="SSF56399">
    <property type="entry name" value="ADP-ribosylation"/>
    <property type="match status" value="1"/>
</dbReference>
<reference evidence="1" key="1">
    <citation type="submission" date="2021-02" db="EMBL/GenBank/DDBJ databases">
        <authorList>
            <person name="Nowell W R."/>
        </authorList>
    </citation>
    <scope>NUCLEOTIDE SEQUENCE</scope>
</reference>
<dbReference type="Proteomes" id="UP000663854">
    <property type="component" value="Unassembled WGS sequence"/>
</dbReference>
<evidence type="ECO:0000313" key="4">
    <source>
        <dbReference type="EMBL" id="CAF1234985.1"/>
    </source>
</evidence>
<dbReference type="EMBL" id="CAJNOO010002088">
    <property type="protein sequence ID" value="CAF1234985.1"/>
    <property type="molecule type" value="Genomic_DNA"/>
</dbReference>
<name>A0A814RGB3_9BILA</name>
<organism evidence="1 6">
    <name type="scientific">Rotaria sordida</name>
    <dbReference type="NCBI Taxonomy" id="392033"/>
    <lineage>
        <taxon>Eukaryota</taxon>
        <taxon>Metazoa</taxon>
        <taxon>Spiralia</taxon>
        <taxon>Gnathifera</taxon>
        <taxon>Rotifera</taxon>
        <taxon>Eurotatoria</taxon>
        <taxon>Bdelloidea</taxon>
        <taxon>Philodinida</taxon>
        <taxon>Philodinidae</taxon>
        <taxon>Rotaria</taxon>
    </lineage>
</organism>
<dbReference type="EMBL" id="CAJNOH010001025">
    <property type="protein sequence ID" value="CAF1165013.1"/>
    <property type="molecule type" value="Genomic_DNA"/>
</dbReference>
<comment type="caution">
    <text evidence="1">The sequence shown here is derived from an EMBL/GenBank/DDBJ whole genome shotgun (WGS) entry which is preliminary data.</text>
</comment>
<dbReference type="Gene3D" id="3.90.176.10">
    <property type="entry name" value="Toxin ADP-ribosyltransferase, Chain A, domain 1"/>
    <property type="match status" value="1"/>
</dbReference>